<feature type="compositionally biased region" description="Basic and acidic residues" evidence="5">
    <location>
        <begin position="394"/>
        <end position="411"/>
    </location>
</feature>
<name>F0VJR0_NEOCL</name>
<evidence type="ECO:0000256" key="5">
    <source>
        <dbReference type="SAM" id="MobiDB-lite"/>
    </source>
</evidence>
<evidence type="ECO:0000313" key="8">
    <source>
        <dbReference type="Proteomes" id="UP000007494"/>
    </source>
</evidence>
<dbReference type="EMBL" id="FR823390">
    <property type="protein sequence ID" value="CBZ53971.1"/>
    <property type="molecule type" value="Genomic_DNA"/>
</dbReference>
<dbReference type="InterPro" id="IPR005178">
    <property type="entry name" value="Ostalpha/TMEM184C"/>
</dbReference>
<dbReference type="RefSeq" id="XP_003884003.1">
    <property type="nucleotide sequence ID" value="XM_003883954.1"/>
</dbReference>
<feature type="compositionally biased region" description="Acidic residues" evidence="5">
    <location>
        <begin position="134"/>
        <end position="143"/>
    </location>
</feature>
<feature type="transmembrane region" description="Helical" evidence="6">
    <location>
        <begin position="263"/>
        <end position="281"/>
    </location>
</feature>
<sequence length="411" mass="45019">MLELLGGPDSAILVINSSPEAAHFLRRSSSLEAVRKLKESKRRTSRRLQLAFTKLRNGVERGHTPFVSSLVSPREGRPRATETEGRLAGGEAEQTRDRETREGVGGFGDPKRERPEEERSPHFVLSCTLRDEAERETEELTTTEEDKQTRKAQAGENRTGATETRQRDIRLSFLCLLPYTFLSCAVTVFSALVPSTLFLVRSPSLSPCTGIGGAEGRDCSAASGNATLSGVPSAASGEKHASASTWTKSTTLEVAVQETLQQAAVFAVMLAMWGIGVVYFATRRFLKGFNLGLKFLCIKVLVVVIQVSEIVAKFRGSPTYEADVAVLSSFSPPPEFEGAFLELHHSVFDFVLLLLALPVTLLALRTFDPRELFRLEERSPAFGGVPPAVRGRAHAGDWRRDVDGEAEREQA</sequence>
<dbReference type="eggNOG" id="ENOG502TMAV">
    <property type="taxonomic scope" value="Eukaryota"/>
</dbReference>
<dbReference type="Pfam" id="PF03619">
    <property type="entry name" value="Solute_trans_a"/>
    <property type="match status" value="1"/>
</dbReference>
<dbReference type="InParanoid" id="F0VJR0"/>
<evidence type="ECO:0000256" key="2">
    <source>
        <dbReference type="ARBA" id="ARBA00022692"/>
    </source>
</evidence>
<evidence type="ECO:0000256" key="6">
    <source>
        <dbReference type="SAM" id="Phobius"/>
    </source>
</evidence>
<keyword evidence="4 6" id="KW-0472">Membrane</keyword>
<evidence type="ECO:0000256" key="4">
    <source>
        <dbReference type="ARBA" id="ARBA00023136"/>
    </source>
</evidence>
<evidence type="ECO:0008006" key="9">
    <source>
        <dbReference type="Google" id="ProtNLM"/>
    </source>
</evidence>
<feature type="region of interest" description="Disordered" evidence="5">
    <location>
        <begin position="64"/>
        <end position="163"/>
    </location>
</feature>
<dbReference type="GO" id="GO:0016020">
    <property type="term" value="C:membrane"/>
    <property type="evidence" value="ECO:0007669"/>
    <property type="project" value="UniProtKB-SubCell"/>
</dbReference>
<feature type="transmembrane region" description="Helical" evidence="6">
    <location>
        <begin position="343"/>
        <end position="364"/>
    </location>
</feature>
<reference evidence="8" key="1">
    <citation type="journal article" date="2012" name="PLoS Pathog.">
        <title>Comparative genomics of the apicomplexan parasites Toxoplasma gondii and Neospora caninum: Coccidia differing in host range and transmission strategy.</title>
        <authorList>
            <person name="Reid A.J."/>
            <person name="Vermont S.J."/>
            <person name="Cotton J.A."/>
            <person name="Harris D."/>
            <person name="Hill-Cawthorne G.A."/>
            <person name="Konen-Waisman S."/>
            <person name="Latham S.M."/>
            <person name="Mourier T."/>
            <person name="Norton R."/>
            <person name="Quail M.A."/>
            <person name="Sanders M."/>
            <person name="Shanmugam D."/>
            <person name="Sohal A."/>
            <person name="Wasmuth J.D."/>
            <person name="Brunk B."/>
            <person name="Grigg M.E."/>
            <person name="Howard J.C."/>
            <person name="Parkinson J."/>
            <person name="Roos D.S."/>
            <person name="Trees A.J."/>
            <person name="Berriman M."/>
            <person name="Pain A."/>
            <person name="Wastling J.M."/>
        </authorList>
    </citation>
    <scope>NUCLEOTIDE SEQUENCE [LARGE SCALE GENOMIC DNA]</scope>
    <source>
        <strain evidence="8">Liverpool</strain>
    </source>
</reference>
<keyword evidence="3 6" id="KW-1133">Transmembrane helix</keyword>
<feature type="compositionally biased region" description="Basic and acidic residues" evidence="5">
    <location>
        <begin position="109"/>
        <end position="121"/>
    </location>
</feature>
<feature type="transmembrane region" description="Helical" evidence="6">
    <location>
        <begin position="171"/>
        <end position="193"/>
    </location>
</feature>
<gene>
    <name evidence="7" type="ORF">NCLIV_037530</name>
</gene>
<dbReference type="VEuPathDB" id="ToxoDB:NCLIV_037530"/>
<organism evidence="7 8">
    <name type="scientific">Neospora caninum (strain Liverpool)</name>
    <dbReference type="NCBI Taxonomy" id="572307"/>
    <lineage>
        <taxon>Eukaryota</taxon>
        <taxon>Sar</taxon>
        <taxon>Alveolata</taxon>
        <taxon>Apicomplexa</taxon>
        <taxon>Conoidasida</taxon>
        <taxon>Coccidia</taxon>
        <taxon>Eucoccidiorida</taxon>
        <taxon>Eimeriorina</taxon>
        <taxon>Sarcocystidae</taxon>
        <taxon>Neospora</taxon>
    </lineage>
</organism>
<feature type="transmembrane region" description="Helical" evidence="6">
    <location>
        <begin position="293"/>
        <end position="312"/>
    </location>
</feature>
<comment type="subcellular location">
    <subcellularLocation>
        <location evidence="1">Membrane</location>
        <topology evidence="1">Multi-pass membrane protein</topology>
    </subcellularLocation>
</comment>
<dbReference type="OrthoDB" id="333841at2759"/>
<evidence type="ECO:0000313" key="7">
    <source>
        <dbReference type="EMBL" id="CBZ53971.1"/>
    </source>
</evidence>
<keyword evidence="8" id="KW-1185">Reference proteome</keyword>
<feature type="compositionally biased region" description="Basic and acidic residues" evidence="5">
    <location>
        <begin position="74"/>
        <end position="85"/>
    </location>
</feature>
<protein>
    <recommendedName>
        <fullName evidence="9">Transmembrane protein</fullName>
    </recommendedName>
</protein>
<dbReference type="Proteomes" id="UP000007494">
    <property type="component" value="Chromosome VIII"/>
</dbReference>
<proteinExistence type="predicted"/>
<keyword evidence="2 6" id="KW-0812">Transmembrane</keyword>
<dbReference type="GeneID" id="13443697"/>
<accession>F0VJR0</accession>
<feature type="region of interest" description="Disordered" evidence="5">
    <location>
        <begin position="392"/>
        <end position="411"/>
    </location>
</feature>
<evidence type="ECO:0000256" key="3">
    <source>
        <dbReference type="ARBA" id="ARBA00022989"/>
    </source>
</evidence>
<feature type="compositionally biased region" description="Basic and acidic residues" evidence="5">
    <location>
        <begin position="93"/>
        <end position="102"/>
    </location>
</feature>
<dbReference type="AlphaFoldDB" id="F0VJR0"/>
<evidence type="ECO:0000256" key="1">
    <source>
        <dbReference type="ARBA" id="ARBA00004141"/>
    </source>
</evidence>